<proteinExistence type="predicted"/>
<dbReference type="GO" id="GO:0016020">
    <property type="term" value="C:membrane"/>
    <property type="evidence" value="ECO:0007669"/>
    <property type="project" value="UniProtKB-ARBA"/>
</dbReference>
<dbReference type="PANTHER" id="PTHR11851:SF226">
    <property type="entry name" value="CYTOCHROME B-C1 COMPLEX SUBUNIT 2, MITOCHONDRIAL"/>
    <property type="match status" value="1"/>
</dbReference>
<evidence type="ECO:0008006" key="8">
    <source>
        <dbReference type="Google" id="ProtNLM"/>
    </source>
</evidence>
<evidence type="ECO:0000259" key="4">
    <source>
        <dbReference type="Pfam" id="PF00675"/>
    </source>
</evidence>
<dbReference type="InterPro" id="IPR011765">
    <property type="entry name" value="Pept_M16_N"/>
</dbReference>
<comment type="subcellular location">
    <subcellularLocation>
        <location evidence="1">Mitochondrion</location>
    </subcellularLocation>
</comment>
<dbReference type="OrthoDB" id="6369905at2759"/>
<evidence type="ECO:0000256" key="3">
    <source>
        <dbReference type="ARBA" id="ARBA00023128"/>
    </source>
</evidence>
<evidence type="ECO:0000256" key="1">
    <source>
        <dbReference type="ARBA" id="ARBA00004173"/>
    </source>
</evidence>
<dbReference type="EMBL" id="OV651813">
    <property type="protein sequence ID" value="CAH1099140.1"/>
    <property type="molecule type" value="Genomic_DNA"/>
</dbReference>
<dbReference type="InterPro" id="IPR011249">
    <property type="entry name" value="Metalloenz_LuxS/M16"/>
</dbReference>
<reference evidence="6" key="1">
    <citation type="submission" date="2022-01" db="EMBL/GenBank/DDBJ databases">
        <authorList>
            <person name="King R."/>
        </authorList>
    </citation>
    <scope>NUCLEOTIDE SEQUENCE</scope>
</reference>
<keyword evidence="3" id="KW-0496">Mitochondrion</keyword>
<dbReference type="SUPFAM" id="SSF63411">
    <property type="entry name" value="LuxS/MPP-like metallohydrolase"/>
    <property type="match status" value="2"/>
</dbReference>
<protein>
    <recommendedName>
        <fullName evidence="8">Cytochrome b-c1 complex subunit 2, mitochondrial</fullName>
    </recommendedName>
</protein>
<dbReference type="GO" id="GO:0005739">
    <property type="term" value="C:mitochondrion"/>
    <property type="evidence" value="ECO:0007669"/>
    <property type="project" value="UniProtKB-SubCell"/>
</dbReference>
<dbReference type="Gene3D" id="3.30.830.10">
    <property type="entry name" value="Metalloenzyme, LuxS/M16 peptidase-like"/>
    <property type="match status" value="2"/>
</dbReference>
<evidence type="ECO:0000313" key="6">
    <source>
        <dbReference type="EMBL" id="CAH1099140.1"/>
    </source>
</evidence>
<dbReference type="Pfam" id="PF00675">
    <property type="entry name" value="Peptidase_M16"/>
    <property type="match status" value="1"/>
</dbReference>
<dbReference type="InterPro" id="IPR050361">
    <property type="entry name" value="MPP/UQCRC_Complex"/>
</dbReference>
<dbReference type="PANTHER" id="PTHR11851">
    <property type="entry name" value="METALLOPROTEASE"/>
    <property type="match status" value="1"/>
</dbReference>
<accession>A0A9P0G6Y1</accession>
<evidence type="ECO:0000313" key="7">
    <source>
        <dbReference type="Proteomes" id="UP001153636"/>
    </source>
</evidence>
<evidence type="ECO:0000256" key="2">
    <source>
        <dbReference type="ARBA" id="ARBA00022946"/>
    </source>
</evidence>
<dbReference type="Pfam" id="PF05193">
    <property type="entry name" value="Peptidase_M16_C"/>
    <property type="match status" value="1"/>
</dbReference>
<evidence type="ECO:0000259" key="5">
    <source>
        <dbReference type="Pfam" id="PF05193"/>
    </source>
</evidence>
<dbReference type="AlphaFoldDB" id="A0A9P0G6Y1"/>
<dbReference type="GO" id="GO:0046872">
    <property type="term" value="F:metal ion binding"/>
    <property type="evidence" value="ECO:0007669"/>
    <property type="project" value="InterPro"/>
</dbReference>
<organism evidence="6 7">
    <name type="scientific">Psylliodes chrysocephalus</name>
    <dbReference type="NCBI Taxonomy" id="3402493"/>
    <lineage>
        <taxon>Eukaryota</taxon>
        <taxon>Metazoa</taxon>
        <taxon>Ecdysozoa</taxon>
        <taxon>Arthropoda</taxon>
        <taxon>Hexapoda</taxon>
        <taxon>Insecta</taxon>
        <taxon>Pterygota</taxon>
        <taxon>Neoptera</taxon>
        <taxon>Endopterygota</taxon>
        <taxon>Coleoptera</taxon>
        <taxon>Polyphaga</taxon>
        <taxon>Cucujiformia</taxon>
        <taxon>Chrysomeloidea</taxon>
        <taxon>Chrysomelidae</taxon>
        <taxon>Galerucinae</taxon>
        <taxon>Alticini</taxon>
        <taxon>Psylliodes</taxon>
    </lineage>
</organism>
<gene>
    <name evidence="6" type="ORF">PSYICH_LOCUS1411</name>
</gene>
<keyword evidence="7" id="KW-1185">Reference proteome</keyword>
<keyword evidence="2" id="KW-0809">Transit peptide</keyword>
<name>A0A9P0G6Y1_9CUCU</name>
<feature type="domain" description="Peptidase M16 C-terminal" evidence="5">
    <location>
        <begin position="194"/>
        <end position="367"/>
    </location>
</feature>
<dbReference type="FunFam" id="3.30.830.10:FF:000039">
    <property type="entry name" value="Ubiquinol-cytochrome c reductase core subunit 2"/>
    <property type="match status" value="1"/>
</dbReference>
<sequence length="442" mass="46407">MATSFTRTPFLRAITARGYSVSALPVSGNPNAEVKCTTLPNKVVVAAVDNNASLTRVSIVFRSGSRNEETDNLGVTHVLRTAAGLSTKNASQFAIIRNIQQVGANLTATSDRETITYTLEGTKEAVERALPFLTEVATQQEFRPWEVSELSNRLLLDIATRPLQLRAVDLLHNAAFRGRGLGNSLFIPKPQIGKISSETLQHYVASNFLSGRTAVIGSGISERELAQYANSLKIGNGEGNTSPSPYKGGELRSNKGGPLAFVAVAGEGTALKNTQEALAFAVLQRAIGAGPQIKYCTADNGIFSKAIGSPADVSSAAINVSYSDTGLFGILLAAPTKSVGKVVETAVKVLKSGCVSDEDVNRGKNQLKTAILLDNESGADIVRNTGTQAALTQSVSSAKSLVAAVESVTTSDVQNALKKAGRNLSLASIGNLSGVPYLDELK</sequence>
<dbReference type="FunFam" id="3.30.830.10:FF:000021">
    <property type="entry name" value="Cytochrome b-c1 complex subunit 2"/>
    <property type="match status" value="1"/>
</dbReference>
<dbReference type="Proteomes" id="UP001153636">
    <property type="component" value="Chromosome 1"/>
</dbReference>
<feature type="domain" description="Peptidase M16 N-terminal" evidence="4">
    <location>
        <begin position="45"/>
        <end position="188"/>
    </location>
</feature>
<dbReference type="InterPro" id="IPR007863">
    <property type="entry name" value="Peptidase_M16_C"/>
</dbReference>